<accession>A0A1H7Q1G2</accession>
<organism evidence="1 2">
    <name type="scientific">Parapedobacter koreensis</name>
    <dbReference type="NCBI Taxonomy" id="332977"/>
    <lineage>
        <taxon>Bacteria</taxon>
        <taxon>Pseudomonadati</taxon>
        <taxon>Bacteroidota</taxon>
        <taxon>Sphingobacteriia</taxon>
        <taxon>Sphingobacteriales</taxon>
        <taxon>Sphingobacteriaceae</taxon>
        <taxon>Parapedobacter</taxon>
    </lineage>
</organism>
<dbReference type="AlphaFoldDB" id="A0A1H7Q1G2"/>
<dbReference type="OrthoDB" id="1096756at2"/>
<dbReference type="EMBL" id="FNZR01000005">
    <property type="protein sequence ID" value="SEL41167.1"/>
    <property type="molecule type" value="Genomic_DNA"/>
</dbReference>
<proteinExistence type="predicted"/>
<evidence type="ECO:0000313" key="1">
    <source>
        <dbReference type="EMBL" id="SEL41167.1"/>
    </source>
</evidence>
<dbReference type="STRING" id="332977.SAMN05421740_10595"/>
<dbReference type="RefSeq" id="WP_143053884.1">
    <property type="nucleotide sequence ID" value="NZ_FNZR01000005.1"/>
</dbReference>
<reference evidence="2" key="1">
    <citation type="submission" date="2016-10" db="EMBL/GenBank/DDBJ databases">
        <authorList>
            <person name="Varghese N."/>
            <person name="Submissions S."/>
        </authorList>
    </citation>
    <scope>NUCLEOTIDE SEQUENCE [LARGE SCALE GENOMIC DNA]</scope>
    <source>
        <strain evidence="2">Jip14</strain>
    </source>
</reference>
<dbReference type="Proteomes" id="UP000198916">
    <property type="component" value="Unassembled WGS sequence"/>
</dbReference>
<sequence length="119" mass="13878">MRMTCELKLVNILPTTLDTREAAIRLADMVRERNECKQIVLDFSGIEFISRSFADQLYKELYIDDKDSFDIVIKNADAGIIRMMDSVSKTQTKRRVVKTTHLVTSYDDLEQMESFVMSW</sequence>
<keyword evidence="2" id="KW-1185">Reference proteome</keyword>
<evidence type="ECO:0000313" key="2">
    <source>
        <dbReference type="Proteomes" id="UP000198916"/>
    </source>
</evidence>
<gene>
    <name evidence="1" type="ORF">SAMN05421740_10595</name>
</gene>
<protein>
    <submittedName>
        <fullName evidence="1">Uncharacterized protein</fullName>
    </submittedName>
</protein>
<name>A0A1H7Q1G2_9SPHI</name>